<dbReference type="Gene3D" id="3.40.50.150">
    <property type="entry name" value="Vaccinia Virus protein VP39"/>
    <property type="match status" value="1"/>
</dbReference>
<dbReference type="KEGG" id="taa:NMY3_00245"/>
<keyword evidence="3" id="KW-1185">Reference proteome</keyword>
<keyword evidence="2" id="KW-0489">Methyltransferase</keyword>
<dbReference type="AlphaFoldDB" id="A0A654LVR0"/>
<organism evidence="2 3">
    <name type="scientific">Candidatus Nitrosocosmicus oleophilus</name>
    <dbReference type="NCBI Taxonomy" id="1353260"/>
    <lineage>
        <taxon>Archaea</taxon>
        <taxon>Nitrososphaerota</taxon>
        <taxon>Nitrososphaeria</taxon>
        <taxon>Nitrososphaerales</taxon>
        <taxon>Nitrososphaeraceae</taxon>
        <taxon>Candidatus Nitrosocosmicus</taxon>
    </lineage>
</organism>
<keyword evidence="2" id="KW-0808">Transferase</keyword>
<dbReference type="PANTHER" id="PTHR45180">
    <property type="entry name" value="OS01G0307686 PROTEIN"/>
    <property type="match status" value="1"/>
</dbReference>
<dbReference type="InterPro" id="IPR013216">
    <property type="entry name" value="Methyltransf_11"/>
</dbReference>
<evidence type="ECO:0000313" key="3">
    <source>
        <dbReference type="Proteomes" id="UP000058925"/>
    </source>
</evidence>
<dbReference type="Pfam" id="PF08241">
    <property type="entry name" value="Methyltransf_11"/>
    <property type="match status" value="1"/>
</dbReference>
<dbReference type="GO" id="GO:0032259">
    <property type="term" value="P:methylation"/>
    <property type="evidence" value="ECO:0007669"/>
    <property type="project" value="UniProtKB-KW"/>
</dbReference>
<proteinExistence type="predicted"/>
<evidence type="ECO:0000313" key="2">
    <source>
        <dbReference type="EMBL" id="ALI34459.1"/>
    </source>
</evidence>
<dbReference type="SUPFAM" id="SSF53335">
    <property type="entry name" value="S-adenosyl-L-methionine-dependent methyltransferases"/>
    <property type="match status" value="1"/>
</dbReference>
<evidence type="ECO:0000259" key="1">
    <source>
        <dbReference type="Pfam" id="PF08241"/>
    </source>
</evidence>
<dbReference type="RefSeq" id="WP_196817116.1">
    <property type="nucleotide sequence ID" value="NZ_CP012850.1"/>
</dbReference>
<protein>
    <submittedName>
        <fullName evidence="2">Methyltransferase domain protein</fullName>
    </submittedName>
</protein>
<sequence>MKPDTANHFSSKSREYSYARPKYPEDLFKFLNEITPVKDLAWDCATGNGQAAISLCKYFKKVIASDASKNQIDNAFDRDNINYEVFLAEKPNIQSNSVDLITVAMAVHWFDFEMFYREARRVSRSSGIIALWAYGMQKIRPEIDKISERLNVGGDILGNYWPKEVKFVKEEYKTIPFPFKEIAVPKFEIEVDWNLNNLLDYMQTWSAVKRFYAENKYDPLSVVKEDLKNLWGKDDEIKLVKWDLNLRVGNIYS</sequence>
<dbReference type="GeneID" id="60420443"/>
<dbReference type="OrthoDB" id="147504at2157"/>
<dbReference type="PANTHER" id="PTHR45180:SF1">
    <property type="entry name" value="OS01G0307686 PROTEIN"/>
    <property type="match status" value="1"/>
</dbReference>
<accession>A0A654LVR0</accession>
<gene>
    <name evidence="2" type="ORF">NMY3_00245</name>
</gene>
<feature type="domain" description="Methyltransferase type 11" evidence="1">
    <location>
        <begin position="43"/>
        <end position="130"/>
    </location>
</feature>
<dbReference type="Proteomes" id="UP000058925">
    <property type="component" value="Chromosome"/>
</dbReference>
<name>A0A654LVR0_9ARCH</name>
<dbReference type="InterPro" id="IPR029063">
    <property type="entry name" value="SAM-dependent_MTases_sf"/>
</dbReference>
<reference evidence="3" key="1">
    <citation type="submission" date="2015-10" db="EMBL/GenBank/DDBJ databases">
        <title>Niche specialization of a soil ammonia-oxidizing archaeon, Candidatus Nitrosocosmicus oleophilus.</title>
        <authorList>
            <person name="Jung M.-Y."/>
            <person name="Rhee S.-K."/>
        </authorList>
    </citation>
    <scope>NUCLEOTIDE SEQUENCE [LARGE SCALE GENOMIC DNA]</scope>
    <source>
        <strain evidence="3">MY3</strain>
    </source>
</reference>
<dbReference type="EMBL" id="CP012850">
    <property type="protein sequence ID" value="ALI34459.1"/>
    <property type="molecule type" value="Genomic_DNA"/>
</dbReference>
<dbReference type="GO" id="GO:0008757">
    <property type="term" value="F:S-adenosylmethionine-dependent methyltransferase activity"/>
    <property type="evidence" value="ECO:0007669"/>
    <property type="project" value="InterPro"/>
</dbReference>